<gene>
    <name evidence="5" type="ORF">IAA61_05600</name>
</gene>
<accession>A0A9D1MBS1</accession>
<evidence type="ECO:0000259" key="4">
    <source>
        <dbReference type="PROSITE" id="PS51930"/>
    </source>
</evidence>
<evidence type="ECO:0000313" key="6">
    <source>
        <dbReference type="Proteomes" id="UP000824109"/>
    </source>
</evidence>
<evidence type="ECO:0000256" key="3">
    <source>
        <dbReference type="PROSITE-ProRule" id="PRU01278"/>
    </source>
</evidence>
<evidence type="ECO:0000313" key="5">
    <source>
        <dbReference type="EMBL" id="HIU57270.1"/>
    </source>
</evidence>
<dbReference type="Gene3D" id="3.30.70.1710">
    <property type="match status" value="1"/>
</dbReference>
<reference evidence="5" key="2">
    <citation type="journal article" date="2021" name="PeerJ">
        <title>Extensive microbial diversity within the chicken gut microbiome revealed by metagenomics and culture.</title>
        <authorList>
            <person name="Gilroy R."/>
            <person name="Ravi A."/>
            <person name="Getino M."/>
            <person name="Pursley I."/>
            <person name="Horton D.L."/>
            <person name="Alikhan N.F."/>
            <person name="Baker D."/>
            <person name="Gharbi K."/>
            <person name="Hall N."/>
            <person name="Watson M."/>
            <person name="Adriaenssens E.M."/>
            <person name="Foster-Nyarko E."/>
            <person name="Jarju S."/>
            <person name="Secka A."/>
            <person name="Antonio M."/>
            <person name="Oren A."/>
            <person name="Chaudhuri R.R."/>
            <person name="La Ragione R."/>
            <person name="Hildebrand F."/>
            <person name="Pallen M.J."/>
        </authorList>
    </citation>
    <scope>NUCLEOTIDE SEQUENCE</scope>
    <source>
        <strain evidence="5">USAMLcec3-3695</strain>
    </source>
</reference>
<comment type="subcellular location">
    <subcellularLocation>
        <location evidence="1">Bacterial microcompartment</location>
    </subcellularLocation>
</comment>
<comment type="caution">
    <text evidence="5">The sequence shown here is derived from an EMBL/GenBank/DDBJ whole genome shotgun (WGS) entry which is preliminary data.</text>
</comment>
<dbReference type="InterPro" id="IPR044872">
    <property type="entry name" value="CcmK/CsoS1_BMC"/>
</dbReference>
<dbReference type="SMART" id="SM00877">
    <property type="entry name" value="BMC"/>
    <property type="match status" value="1"/>
</dbReference>
<dbReference type="PANTHER" id="PTHR33941:SF11">
    <property type="entry name" value="BACTERIAL MICROCOMPARTMENT SHELL PROTEIN PDUJ"/>
    <property type="match status" value="1"/>
</dbReference>
<dbReference type="Proteomes" id="UP000824109">
    <property type="component" value="Unassembled WGS sequence"/>
</dbReference>
<feature type="domain" description="BMC" evidence="4">
    <location>
        <begin position="4"/>
        <end position="97"/>
    </location>
</feature>
<dbReference type="SUPFAM" id="SSF143414">
    <property type="entry name" value="CcmK-like"/>
    <property type="match status" value="1"/>
</dbReference>
<dbReference type="InterPro" id="IPR050575">
    <property type="entry name" value="BMC_shell"/>
</dbReference>
<comment type="similarity">
    <text evidence="3">Belongs to the bacterial microcompartments protein family.</text>
</comment>
<keyword evidence="2" id="KW-1283">Bacterial microcompartment</keyword>
<reference evidence="5" key="1">
    <citation type="submission" date="2020-10" db="EMBL/GenBank/DDBJ databases">
        <authorList>
            <person name="Gilroy R."/>
        </authorList>
    </citation>
    <scope>NUCLEOTIDE SEQUENCE</scope>
    <source>
        <strain evidence="5">USAMLcec3-3695</strain>
    </source>
</reference>
<organism evidence="5 6">
    <name type="scientific">Candidatus Ornithomonoglobus merdipullorum</name>
    <dbReference type="NCBI Taxonomy" id="2840895"/>
    <lineage>
        <taxon>Bacteria</taxon>
        <taxon>Bacillati</taxon>
        <taxon>Bacillota</taxon>
        <taxon>Clostridia</taxon>
        <taxon>Candidatus Ornithomonoglobus</taxon>
    </lineage>
</organism>
<sequence length="113" mass="11532">MNDAIGIVEMFGFVTAITAADAAAKAADVKIIAIDSNKPANADSVEVPLIMAVKMQGDVSAVKAGVEAAVKAANTVSGVICDHVISGPTDDTLKMAERISVGRDRVGHIPMNA</sequence>
<dbReference type="InterPro" id="IPR037233">
    <property type="entry name" value="CcmK-like_sf"/>
</dbReference>
<name>A0A9D1MBS1_9FIRM</name>
<proteinExistence type="inferred from homology"/>
<evidence type="ECO:0000256" key="2">
    <source>
        <dbReference type="ARBA" id="ARBA00024446"/>
    </source>
</evidence>
<dbReference type="Pfam" id="PF00936">
    <property type="entry name" value="BMC"/>
    <property type="match status" value="1"/>
</dbReference>
<dbReference type="GO" id="GO:0031469">
    <property type="term" value="C:bacterial microcompartment"/>
    <property type="evidence" value="ECO:0007669"/>
    <property type="project" value="UniProtKB-SubCell"/>
</dbReference>
<evidence type="ECO:0000256" key="1">
    <source>
        <dbReference type="ARBA" id="ARBA00024322"/>
    </source>
</evidence>
<dbReference type="PANTHER" id="PTHR33941">
    <property type="entry name" value="PROPANEDIOL UTILIZATION PROTEIN PDUA"/>
    <property type="match status" value="1"/>
</dbReference>
<dbReference type="EMBL" id="DVNB01000057">
    <property type="protein sequence ID" value="HIU57270.1"/>
    <property type="molecule type" value="Genomic_DNA"/>
</dbReference>
<protein>
    <submittedName>
        <fullName evidence="5">BMC domain-containing protein</fullName>
    </submittedName>
</protein>
<dbReference type="AlphaFoldDB" id="A0A9D1MBS1"/>
<dbReference type="PROSITE" id="PS51930">
    <property type="entry name" value="BMC_2"/>
    <property type="match status" value="1"/>
</dbReference>
<dbReference type="InterPro" id="IPR000249">
    <property type="entry name" value="BMC_dom"/>
</dbReference>